<accession>A0A076LJN5</accession>
<dbReference type="HOGENOM" id="CLU_067019_0_0_2"/>
<dbReference type="RefSeq" id="WP_048201932.1">
    <property type="nucleotide sequence ID" value="NZ_CP009149.1"/>
</dbReference>
<gene>
    <name evidence="1" type="ORF">JH146_0939</name>
</gene>
<organism evidence="1 2">
    <name type="scientific">Methanocaldococcus bathoardescens</name>
    <dbReference type="NCBI Taxonomy" id="1301915"/>
    <lineage>
        <taxon>Archaea</taxon>
        <taxon>Methanobacteriati</taxon>
        <taxon>Methanobacteriota</taxon>
        <taxon>Methanomada group</taxon>
        <taxon>Methanococci</taxon>
        <taxon>Methanococcales</taxon>
        <taxon>Methanocaldococcaceae</taxon>
        <taxon>Methanocaldococcus</taxon>
    </lineage>
</organism>
<dbReference type="GeneID" id="24891548"/>
<dbReference type="KEGG" id="mjh:JH146_0939"/>
<evidence type="ECO:0000313" key="1">
    <source>
        <dbReference type="EMBL" id="AIJ05784.1"/>
    </source>
</evidence>
<dbReference type="InterPro" id="IPR036390">
    <property type="entry name" value="WH_DNA-bd_sf"/>
</dbReference>
<dbReference type="OrthoDB" id="227825at2157"/>
<dbReference type="Gene3D" id="1.10.10.10">
    <property type="entry name" value="Winged helix-like DNA-binding domain superfamily/Winged helix DNA-binding domain"/>
    <property type="match status" value="1"/>
</dbReference>
<dbReference type="Pfam" id="PF04283">
    <property type="entry name" value="CheF-arch"/>
    <property type="match status" value="1"/>
</dbReference>
<protein>
    <submittedName>
        <fullName evidence="1">Uncharacterized protein</fullName>
    </submittedName>
</protein>
<dbReference type="Proteomes" id="UP000028781">
    <property type="component" value="Chromosome"/>
</dbReference>
<evidence type="ECO:0000313" key="2">
    <source>
        <dbReference type="Proteomes" id="UP000028781"/>
    </source>
</evidence>
<dbReference type="AlphaFoldDB" id="A0A076LJN5"/>
<dbReference type="STRING" id="1301915.JH146_0939"/>
<dbReference type="InterPro" id="IPR007381">
    <property type="entry name" value="CheF1/F2"/>
</dbReference>
<dbReference type="SUPFAM" id="SSF46785">
    <property type="entry name" value="Winged helix' DNA-binding domain"/>
    <property type="match status" value="1"/>
</dbReference>
<dbReference type="GO" id="GO:0006935">
    <property type="term" value="P:chemotaxis"/>
    <property type="evidence" value="ECO:0007669"/>
    <property type="project" value="InterPro"/>
</dbReference>
<dbReference type="PANTHER" id="PTHR42201:SF1">
    <property type="entry name" value="TAXIS PROTEIN"/>
    <property type="match status" value="1"/>
</dbReference>
<proteinExistence type="predicted"/>
<sequence length="345" mass="39789">MAKKSKEVTRFHGKGILLNQYTIKNPVLKWEKLDIILYEDKIEFKFSNKTVEVETQYIEDVGADLPRRAIEVAKSSLEDITYHSSITFRPPESDKTMIGFAPETSIYGRKPIENFLRKVFYVLLNKKEIKIQYGAIKGGSIDPNVKWEDGYLIFVQRKSALSSGEILAVAVLENGKPKVYNLFTNIESIRIKTKLIDDKEEEVLEIKQIKANESITSYLYIEKRERLFVLRYIATLTKYKNTVKDLLPKSEDELSSEFAAESWSGEKIKSEVEKLTPEEQEILMALYTGISPLELPNMLNMDVDEVERILDDLIEKGLLNLVRIRKEVELSEKGRAITNYIVTNF</sequence>
<dbReference type="InterPro" id="IPR036388">
    <property type="entry name" value="WH-like_DNA-bd_sf"/>
</dbReference>
<name>A0A076LJN5_9EURY</name>
<keyword evidence="2" id="KW-1185">Reference proteome</keyword>
<reference evidence="1 2" key="1">
    <citation type="journal article" date="2015" name="Int. J. Syst. Evol. Microbiol.">
        <title>M ethanocaldococcus bathoardescens sp. nov., a hyperthermophilic methanogen isolated from a volcanically active deep-sea hydrothermal vent.</title>
        <authorList>
            <person name="Stewart L.C."/>
            <person name="Jung J.H."/>
            <person name="Kim Y.T."/>
            <person name="Kwon S.W."/>
            <person name="Park C.S."/>
            <person name="Holden J.F."/>
        </authorList>
    </citation>
    <scope>NUCLEOTIDE SEQUENCE [LARGE SCALE GENOMIC DNA]</scope>
    <source>
        <strain evidence="1 2">JH146</strain>
    </source>
</reference>
<dbReference type="EMBL" id="CP009149">
    <property type="protein sequence ID" value="AIJ05784.1"/>
    <property type="molecule type" value="Genomic_DNA"/>
</dbReference>
<dbReference type="PANTHER" id="PTHR42201">
    <property type="entry name" value="TAXIS PROTEIN"/>
    <property type="match status" value="1"/>
</dbReference>